<evidence type="ECO:0000313" key="3">
    <source>
        <dbReference type="EMBL" id="CAE6436450.1"/>
    </source>
</evidence>
<dbReference type="AlphaFoldDB" id="A0A8H3ALX3"/>
<evidence type="ECO:0000313" key="4">
    <source>
        <dbReference type="Proteomes" id="UP000663850"/>
    </source>
</evidence>
<feature type="signal peptide" evidence="2">
    <location>
        <begin position="1"/>
        <end position="20"/>
    </location>
</feature>
<organism evidence="3 4">
    <name type="scientific">Rhizoctonia solani</name>
    <dbReference type="NCBI Taxonomy" id="456999"/>
    <lineage>
        <taxon>Eukaryota</taxon>
        <taxon>Fungi</taxon>
        <taxon>Dikarya</taxon>
        <taxon>Basidiomycota</taxon>
        <taxon>Agaricomycotina</taxon>
        <taxon>Agaricomycetes</taxon>
        <taxon>Cantharellales</taxon>
        <taxon>Ceratobasidiaceae</taxon>
        <taxon>Rhizoctonia</taxon>
    </lineage>
</organism>
<evidence type="ECO:0000256" key="2">
    <source>
        <dbReference type="SAM" id="SignalP"/>
    </source>
</evidence>
<keyword evidence="2" id="KW-0732">Signal</keyword>
<feature type="chain" id="PRO_5034457256" evidence="2">
    <location>
        <begin position="21"/>
        <end position="299"/>
    </location>
</feature>
<accession>A0A8H3ALX3</accession>
<proteinExistence type="predicted"/>
<reference evidence="3" key="1">
    <citation type="submission" date="2021-01" db="EMBL/GenBank/DDBJ databases">
        <authorList>
            <person name="Kaushik A."/>
        </authorList>
    </citation>
    <scope>NUCLEOTIDE SEQUENCE</scope>
    <source>
        <strain evidence="3">Type strain: AG8-Rh-89/</strain>
    </source>
</reference>
<feature type="region of interest" description="Disordered" evidence="1">
    <location>
        <begin position="60"/>
        <end position="98"/>
    </location>
</feature>
<gene>
    <name evidence="3" type="ORF">RDB_LOCUS24860</name>
</gene>
<dbReference type="EMBL" id="CAJMWZ010001418">
    <property type="protein sequence ID" value="CAE6436450.1"/>
    <property type="molecule type" value="Genomic_DNA"/>
</dbReference>
<dbReference type="Proteomes" id="UP000663850">
    <property type="component" value="Unassembled WGS sequence"/>
</dbReference>
<name>A0A8H3ALX3_9AGAM</name>
<protein>
    <submittedName>
        <fullName evidence="3">Uncharacterized protein</fullName>
    </submittedName>
</protein>
<comment type="caution">
    <text evidence="3">The sequence shown here is derived from an EMBL/GenBank/DDBJ whole genome shotgun (WGS) entry which is preliminary data.</text>
</comment>
<evidence type="ECO:0000256" key="1">
    <source>
        <dbReference type="SAM" id="MobiDB-lite"/>
    </source>
</evidence>
<sequence length="299" mass="31859">MRFSVSSLLTLVIAATAVAAQPGKRAPSLNPPLSTLHEVKWEELPPAPIEALTNAKRFARGLPPLNPRRRNPNRGVDHGAVHARRATPVASAPRSETSPVARTLNKCKILVKNTSTGQELGYISKNWNKYAEYGPLESSQDNALEVSFSASPDTRTDRIDLLATNGKSPAHPFLGAAVGYGSSDENLGAGSPNYLVLVGATQTPAGSSPSNEANNSFSEVSNVESASESAIWSYDPSSRVFTAEWVNTDGSSVNAHILWADQEENDLFTLTGDADAFRTTYSIDAPEVSLTCVPPTVVV</sequence>